<dbReference type="Pfam" id="PF07992">
    <property type="entry name" value="Pyr_redox_2"/>
    <property type="match status" value="1"/>
</dbReference>
<dbReference type="PRINTS" id="PR00368">
    <property type="entry name" value="FADPNR"/>
</dbReference>
<feature type="compositionally biased region" description="Low complexity" evidence="5">
    <location>
        <begin position="44"/>
        <end position="62"/>
    </location>
</feature>
<keyword evidence="3" id="KW-0274">FAD</keyword>
<evidence type="ECO:0000259" key="6">
    <source>
        <dbReference type="Pfam" id="PF07992"/>
    </source>
</evidence>
<evidence type="ECO:0000256" key="4">
    <source>
        <dbReference type="ARBA" id="ARBA00023002"/>
    </source>
</evidence>
<feature type="region of interest" description="Disordered" evidence="5">
    <location>
        <begin position="43"/>
        <end position="62"/>
    </location>
</feature>
<dbReference type="InterPro" id="IPR023753">
    <property type="entry name" value="FAD/NAD-binding_dom"/>
</dbReference>
<evidence type="ECO:0000256" key="1">
    <source>
        <dbReference type="ARBA" id="ARBA00006442"/>
    </source>
</evidence>
<feature type="domain" description="FAD/NAD(P)-binding" evidence="6">
    <location>
        <begin position="105"/>
        <end position="430"/>
    </location>
</feature>
<dbReference type="PANTHER" id="PTHR43735:SF3">
    <property type="entry name" value="FERROPTOSIS SUPPRESSOR PROTEIN 1"/>
    <property type="match status" value="1"/>
</dbReference>
<comment type="caution">
    <text evidence="7">The sequence shown here is derived from an EMBL/GenBank/DDBJ whole genome shotgun (WGS) entry which is preliminary data.</text>
</comment>
<evidence type="ECO:0000256" key="3">
    <source>
        <dbReference type="ARBA" id="ARBA00022827"/>
    </source>
</evidence>
<evidence type="ECO:0000313" key="7">
    <source>
        <dbReference type="EMBL" id="KAL1407851.1"/>
    </source>
</evidence>
<dbReference type="Proteomes" id="UP001565368">
    <property type="component" value="Unassembled WGS sequence"/>
</dbReference>
<name>A0ABR3Q001_9TREE</name>
<dbReference type="SUPFAM" id="SSF51905">
    <property type="entry name" value="FAD/NAD(P)-binding domain"/>
    <property type="match status" value="1"/>
</dbReference>
<dbReference type="GeneID" id="95988330"/>
<keyword evidence="8" id="KW-1185">Reference proteome</keyword>
<reference evidence="7 8" key="1">
    <citation type="submission" date="2023-08" db="EMBL/GenBank/DDBJ databases">
        <title>Annotated Genome Sequence of Vanrija albida AlHP1.</title>
        <authorList>
            <person name="Herzog R."/>
        </authorList>
    </citation>
    <scope>NUCLEOTIDE SEQUENCE [LARGE SCALE GENOMIC DNA]</scope>
    <source>
        <strain evidence="7 8">AlHP1</strain>
    </source>
</reference>
<proteinExistence type="inferred from homology"/>
<organism evidence="7 8">
    <name type="scientific">Vanrija albida</name>
    <dbReference type="NCBI Taxonomy" id="181172"/>
    <lineage>
        <taxon>Eukaryota</taxon>
        <taxon>Fungi</taxon>
        <taxon>Dikarya</taxon>
        <taxon>Basidiomycota</taxon>
        <taxon>Agaricomycotina</taxon>
        <taxon>Tremellomycetes</taxon>
        <taxon>Trichosporonales</taxon>
        <taxon>Trichosporonaceae</taxon>
        <taxon>Vanrija</taxon>
    </lineage>
</organism>
<dbReference type="InterPro" id="IPR036188">
    <property type="entry name" value="FAD/NAD-bd_sf"/>
</dbReference>
<dbReference type="PANTHER" id="PTHR43735">
    <property type="entry name" value="APOPTOSIS-INDUCING FACTOR 1"/>
    <property type="match status" value="1"/>
</dbReference>
<dbReference type="Gene3D" id="3.50.50.100">
    <property type="match status" value="1"/>
</dbReference>
<comment type="similarity">
    <text evidence="1">Belongs to the FAD-dependent oxidoreductase family.</text>
</comment>
<dbReference type="RefSeq" id="XP_069207795.1">
    <property type="nucleotide sequence ID" value="XM_069355724.1"/>
</dbReference>
<gene>
    <name evidence="7" type="ORF">Q8F55_007287</name>
</gene>
<accession>A0ABR3Q001</accession>
<evidence type="ECO:0000256" key="5">
    <source>
        <dbReference type="SAM" id="MobiDB-lite"/>
    </source>
</evidence>
<evidence type="ECO:0000313" key="8">
    <source>
        <dbReference type="Proteomes" id="UP001565368"/>
    </source>
</evidence>
<keyword evidence="4" id="KW-0560">Oxidoreductase</keyword>
<evidence type="ECO:0000256" key="2">
    <source>
        <dbReference type="ARBA" id="ARBA00022630"/>
    </source>
</evidence>
<dbReference type="EMBL" id="JBBXJM010000005">
    <property type="protein sequence ID" value="KAL1407851.1"/>
    <property type="molecule type" value="Genomic_DNA"/>
</dbReference>
<keyword evidence="2" id="KW-0285">Flavoprotein</keyword>
<sequence length="513" mass="54609">MLSQSQSDEHLPGVQRVDTAPFRTLPRPPRDDSRALTNALTMDPAATSPPATPSTPMSASTASTAASTASTVTIATPVSTAFTSTASVGTQRWQPGPVGFKKWKNVVVIGASVAGHSFVNALAPTLPQSHRIVLIERNEFVQHAPIVVRALVVPGWESKNFTAPVTQETMFPANSRHRVLCPNAAVALRRNHVVLEHAFEGEMEIEFERCVIATGAQSPVPIRPAPGAKMGDWMAGLRKTQHDIKHAESILIVGGGSVGIEVAGEINETYPRKRVTIVHWDVGLLHPSDSGGNTKHTYVPPKTSSKLSAALQRQLAERGVDIILCDRVDFSTGQWGGAAGLLDKLHPIPLVSGKVVEADYVFNSTGNRPNAALVAAGDPDALTTNGYISVDEFFRVRGSPRSPLTGAYYAIGDCANSPSWKTGVAAAAEGQALAGIIDALIRGNKPKPYSPSRGMRDSTVLLGSKGGAAVLRIPWIGSIRAPDFIVEGKSQDFWAGKNFFARFNGTRRVASFA</sequence>
<protein>
    <recommendedName>
        <fullName evidence="6">FAD/NAD(P)-binding domain-containing protein</fullName>
    </recommendedName>
</protein>
<feature type="region of interest" description="Disordered" evidence="5">
    <location>
        <begin position="1"/>
        <end position="35"/>
    </location>
</feature>